<reference evidence="2" key="1">
    <citation type="journal article" date="2021" name="Nat. Commun.">
        <title>Genetic determinants of endophytism in the Arabidopsis root mycobiome.</title>
        <authorList>
            <person name="Mesny F."/>
            <person name="Miyauchi S."/>
            <person name="Thiergart T."/>
            <person name="Pickel B."/>
            <person name="Atanasova L."/>
            <person name="Karlsson M."/>
            <person name="Huettel B."/>
            <person name="Barry K.W."/>
            <person name="Haridas S."/>
            <person name="Chen C."/>
            <person name="Bauer D."/>
            <person name="Andreopoulos W."/>
            <person name="Pangilinan J."/>
            <person name="LaButti K."/>
            <person name="Riley R."/>
            <person name="Lipzen A."/>
            <person name="Clum A."/>
            <person name="Drula E."/>
            <person name="Henrissat B."/>
            <person name="Kohler A."/>
            <person name="Grigoriev I.V."/>
            <person name="Martin F.M."/>
            <person name="Hacquard S."/>
        </authorList>
    </citation>
    <scope>NUCLEOTIDE SEQUENCE</scope>
    <source>
        <strain evidence="2">MPI-SDFR-AT-0068</strain>
    </source>
</reference>
<dbReference type="OrthoDB" id="3537340at2759"/>
<dbReference type="Proteomes" id="UP000813427">
    <property type="component" value="Unassembled WGS sequence"/>
</dbReference>
<accession>A0A8K0SCI1</accession>
<feature type="transmembrane region" description="Helical" evidence="1">
    <location>
        <begin position="32"/>
        <end position="55"/>
    </location>
</feature>
<dbReference type="EMBL" id="JAGPXF010000001">
    <property type="protein sequence ID" value="KAH7262776.1"/>
    <property type="molecule type" value="Genomic_DNA"/>
</dbReference>
<evidence type="ECO:0000313" key="3">
    <source>
        <dbReference type="Proteomes" id="UP000813427"/>
    </source>
</evidence>
<keyword evidence="1" id="KW-0812">Transmembrane</keyword>
<sequence length="279" mass="31552">MTSLFSREEPNPELCVKYANFASHMVRWQFKIIYWTLFVSNLLVLFIASWTYIRGQAALEKLAHNPGARTKRLRQCVYMCLGCVSVSTVIVVMEAYSILALQFCDGEDLISLYWSTWTMIQIGSLIAMIGIILALAHTLRGRQHPPWALALGTPVLVIAGFLHLFHDFTKKRIKNHRRKNNFDDMMGPPMSQANTISVNPDEEQDIEYKAQVIGLTFDGGPIIRFTDAVPETLPEHAQLLGYCPKNKPIVFCTRQSIQFLMDSPAQVPRSASPSFRKGS</sequence>
<name>A0A8K0SCI1_9HYPO</name>
<keyword evidence="3" id="KW-1185">Reference proteome</keyword>
<feature type="transmembrane region" description="Helical" evidence="1">
    <location>
        <begin position="76"/>
        <end position="99"/>
    </location>
</feature>
<feature type="transmembrane region" description="Helical" evidence="1">
    <location>
        <begin position="147"/>
        <end position="165"/>
    </location>
</feature>
<proteinExistence type="predicted"/>
<feature type="transmembrane region" description="Helical" evidence="1">
    <location>
        <begin position="111"/>
        <end position="135"/>
    </location>
</feature>
<comment type="caution">
    <text evidence="2">The sequence shown here is derived from an EMBL/GenBank/DDBJ whole genome shotgun (WGS) entry which is preliminary data.</text>
</comment>
<evidence type="ECO:0000313" key="2">
    <source>
        <dbReference type="EMBL" id="KAH7262776.1"/>
    </source>
</evidence>
<keyword evidence="1" id="KW-0472">Membrane</keyword>
<keyword evidence="1" id="KW-1133">Transmembrane helix</keyword>
<protein>
    <submittedName>
        <fullName evidence="2">Uncharacterized protein</fullName>
    </submittedName>
</protein>
<dbReference type="AlphaFoldDB" id="A0A8K0SCI1"/>
<evidence type="ECO:0000256" key="1">
    <source>
        <dbReference type="SAM" id="Phobius"/>
    </source>
</evidence>
<organism evidence="2 3">
    <name type="scientific">Fusarium tricinctum</name>
    <dbReference type="NCBI Taxonomy" id="61284"/>
    <lineage>
        <taxon>Eukaryota</taxon>
        <taxon>Fungi</taxon>
        <taxon>Dikarya</taxon>
        <taxon>Ascomycota</taxon>
        <taxon>Pezizomycotina</taxon>
        <taxon>Sordariomycetes</taxon>
        <taxon>Hypocreomycetidae</taxon>
        <taxon>Hypocreales</taxon>
        <taxon>Nectriaceae</taxon>
        <taxon>Fusarium</taxon>
        <taxon>Fusarium tricinctum species complex</taxon>
    </lineage>
</organism>
<gene>
    <name evidence="2" type="ORF">BKA59DRAFT_39237</name>
</gene>